<dbReference type="CDD" id="cd20303">
    <property type="entry name" value="cupin_ChrR_1"/>
    <property type="match status" value="1"/>
</dbReference>
<evidence type="ECO:0000313" key="2">
    <source>
        <dbReference type="EMBL" id="SUA81360.1"/>
    </source>
</evidence>
<dbReference type="InterPro" id="IPR011051">
    <property type="entry name" value="RmlC_Cupin_sf"/>
</dbReference>
<accession>A0A378YXW7</accession>
<dbReference type="Gene3D" id="2.60.120.10">
    <property type="entry name" value="Jelly Rolls"/>
    <property type="match status" value="1"/>
</dbReference>
<feature type="domain" description="ChrR-like cupin" evidence="1">
    <location>
        <begin position="1"/>
        <end position="80"/>
    </location>
</feature>
<reference evidence="2 3" key="1">
    <citation type="submission" date="2018-06" db="EMBL/GenBank/DDBJ databases">
        <authorList>
            <consortium name="Pathogen Informatics"/>
            <person name="Doyle S."/>
        </authorList>
    </citation>
    <scope>NUCLEOTIDE SEQUENCE [LARGE SCALE GENOMIC DNA]</scope>
    <source>
        <strain evidence="2 3">NCTC13160</strain>
    </source>
</reference>
<organism evidence="2 3">
    <name type="scientific">Pandoraea pnomenusa</name>
    <dbReference type="NCBI Taxonomy" id="93220"/>
    <lineage>
        <taxon>Bacteria</taxon>
        <taxon>Pseudomonadati</taxon>
        <taxon>Pseudomonadota</taxon>
        <taxon>Betaproteobacteria</taxon>
        <taxon>Burkholderiales</taxon>
        <taxon>Burkholderiaceae</taxon>
        <taxon>Pandoraea</taxon>
    </lineage>
</organism>
<dbReference type="EMBL" id="UGSG01000001">
    <property type="protein sequence ID" value="SUA81360.1"/>
    <property type="molecule type" value="Genomic_DNA"/>
</dbReference>
<sequence>MLDRVGAEKARATSLVRYAPDSVFPAHSHPAGEEILVLAGTFSEGDEHYPAGWYMRNPPGSAHEPSSAPGATIFVKLRQMTSGSGPKVRIDTNDSRRWQTSSELAVCHLFEDGTEHARLMRVDACAAIPLLRPDPRGWLVEMLVLRGELHVDDECCAAESWIRLPCGDMASVVAGERGCTVYLKAYLPPAARYRGTP</sequence>
<proteinExistence type="predicted"/>
<name>A0A378YXW7_9BURK</name>
<protein>
    <submittedName>
        <fullName evidence="2">ChrR Cupin-like domain</fullName>
    </submittedName>
</protein>
<evidence type="ECO:0000313" key="3">
    <source>
        <dbReference type="Proteomes" id="UP000254573"/>
    </source>
</evidence>
<dbReference type="STRING" id="93220.A6P55_17995"/>
<evidence type="ECO:0000259" key="1">
    <source>
        <dbReference type="Pfam" id="PF12973"/>
    </source>
</evidence>
<dbReference type="InterPro" id="IPR014710">
    <property type="entry name" value="RmlC-like_jellyroll"/>
</dbReference>
<gene>
    <name evidence="2" type="ORF">NCTC13160_04223</name>
</gene>
<dbReference type="InterPro" id="IPR025979">
    <property type="entry name" value="ChrR-like_cupin_dom"/>
</dbReference>
<dbReference type="SUPFAM" id="SSF51182">
    <property type="entry name" value="RmlC-like cupins"/>
    <property type="match status" value="2"/>
</dbReference>
<dbReference type="Pfam" id="PF12973">
    <property type="entry name" value="Cupin_7"/>
    <property type="match status" value="1"/>
</dbReference>
<dbReference type="Proteomes" id="UP000254573">
    <property type="component" value="Unassembled WGS sequence"/>
</dbReference>
<dbReference type="AlphaFoldDB" id="A0A378YXW7"/>